<reference evidence="1 2" key="1">
    <citation type="journal article" date="2015" name="Nature">
        <title>rRNA introns, odd ribosomes, and small enigmatic genomes across a large radiation of phyla.</title>
        <authorList>
            <person name="Brown C.T."/>
            <person name="Hug L.A."/>
            <person name="Thomas B.C."/>
            <person name="Sharon I."/>
            <person name="Castelle C.J."/>
            <person name="Singh A."/>
            <person name="Wilkins M.J."/>
            <person name="Williams K.H."/>
            <person name="Banfield J.F."/>
        </authorList>
    </citation>
    <scope>NUCLEOTIDE SEQUENCE [LARGE SCALE GENOMIC DNA]</scope>
</reference>
<dbReference type="AlphaFoldDB" id="A0A0G1SI72"/>
<gene>
    <name evidence="1" type="ORF">UX92_C0015G0013</name>
</gene>
<name>A0A0G1SI72_9BACT</name>
<accession>A0A0G1SI72</accession>
<dbReference type="Proteomes" id="UP000034565">
    <property type="component" value="Unassembled WGS sequence"/>
</dbReference>
<sequence>MRIKFIIDPEYDIKIGYQMIQLFGKKPIPSQKKHSEQAKKAYAVLLPFIEKSRQLYQQSWDEIIEEFSDRIATLTHPWFYSEYQCVVGLLNRGISNWNGNKIIRWWQENPDAQRRITAHEVLLAHYFSIHRHNFPDSNLADKQIWALAEIAAFALTGLEPRLAKFWLWDSSGYYTDHNYPQLIQLQNQLKEPFLKRKSFSQYIEVGIDLVKKYPNL</sequence>
<organism evidence="1 2">
    <name type="scientific">Candidatus Amesbacteria bacterium GW2011_GWA1_47_20</name>
    <dbReference type="NCBI Taxonomy" id="1618354"/>
    <lineage>
        <taxon>Bacteria</taxon>
        <taxon>Candidatus Amesiibacteriota</taxon>
    </lineage>
</organism>
<protein>
    <submittedName>
        <fullName evidence="1">Uncharacterized protein</fullName>
    </submittedName>
</protein>
<comment type="caution">
    <text evidence="1">The sequence shown here is derived from an EMBL/GenBank/DDBJ whole genome shotgun (WGS) entry which is preliminary data.</text>
</comment>
<evidence type="ECO:0000313" key="1">
    <source>
        <dbReference type="EMBL" id="KKU69106.1"/>
    </source>
</evidence>
<proteinExistence type="predicted"/>
<evidence type="ECO:0000313" key="2">
    <source>
        <dbReference type="Proteomes" id="UP000034565"/>
    </source>
</evidence>
<dbReference type="EMBL" id="LCOA01000015">
    <property type="protein sequence ID" value="KKU69106.1"/>
    <property type="molecule type" value="Genomic_DNA"/>
</dbReference>